<dbReference type="InterPro" id="IPR029753">
    <property type="entry name" value="D-isomer_DH_CS"/>
</dbReference>
<accession>A0A0C1GXN9</accession>
<sequence length="316" mass="34113">MNPLCIAVLDRDTLADRPFDFDFPHTLSSYGSTEAHQTAERIQGADIIITNKVVISAEHIAANPQLKLIALAATGVNNVDLAAAKQAGVSVCNIRAYGNESVAEHAFMMMITLMRNLPAYQRDVAAGLWENSPFFCHLGAPMRDLNGKTLAIFGRGNIGQTLATYAQAFKMKVVFVEHKHAETVRDGYVSFDEAVRTADALSLHCPLTPETANMIGEAELQQMKPGAILINCGRGGLVDEAALVAALKYGQIGGAGFDVLTQEPPRDGNPLLKARLPNLIVTPHIAWASQEAANRLFDILVDNINRFVAGNPQNLV</sequence>
<dbReference type="Pfam" id="PF02826">
    <property type="entry name" value="2-Hacid_dh_C"/>
    <property type="match status" value="1"/>
</dbReference>
<evidence type="ECO:0000256" key="3">
    <source>
        <dbReference type="ARBA" id="ARBA00023027"/>
    </source>
</evidence>
<dbReference type="InterPro" id="IPR006140">
    <property type="entry name" value="D-isomer_DH_NAD-bd"/>
</dbReference>
<proteinExistence type="inferred from homology"/>
<dbReference type="PROSITE" id="PS00671">
    <property type="entry name" value="D_2_HYDROXYACID_DH_3"/>
    <property type="match status" value="1"/>
</dbReference>
<dbReference type="Proteomes" id="UP000829504">
    <property type="component" value="Chromosome"/>
</dbReference>
<dbReference type="InterPro" id="IPR050418">
    <property type="entry name" value="D-iso_2-hydroxyacid_DH_PdxB"/>
</dbReference>
<dbReference type="CDD" id="cd12162">
    <property type="entry name" value="2-Hacid_dh_4"/>
    <property type="match status" value="1"/>
</dbReference>
<organism evidence="7 9">
    <name type="scientific">Morococcus cerebrosus</name>
    <dbReference type="NCBI Taxonomy" id="1056807"/>
    <lineage>
        <taxon>Bacteria</taxon>
        <taxon>Pseudomonadati</taxon>
        <taxon>Pseudomonadota</taxon>
        <taxon>Betaproteobacteria</taxon>
        <taxon>Neisseriales</taxon>
        <taxon>Neisseriaceae</taxon>
        <taxon>Morococcus</taxon>
    </lineage>
</organism>
<reference evidence="7 9" key="1">
    <citation type="submission" date="2014-12" db="EMBL/GenBank/DDBJ databases">
        <title>Genome sequence of Morococcus cerebrosus.</title>
        <authorList>
            <person name="Shin S.-K."/>
            <person name="Yi H."/>
        </authorList>
    </citation>
    <scope>NUCLEOTIDE SEQUENCE [LARGE SCALE GENOMIC DNA]</scope>
    <source>
        <strain evidence="7 9">CIP 81.93</strain>
    </source>
</reference>
<evidence type="ECO:0000313" key="9">
    <source>
        <dbReference type="Proteomes" id="UP000031390"/>
    </source>
</evidence>
<feature type="domain" description="D-isomer specific 2-hydroxyacid dehydrogenase catalytic" evidence="5">
    <location>
        <begin position="32"/>
        <end position="315"/>
    </location>
</feature>
<evidence type="ECO:0000256" key="2">
    <source>
        <dbReference type="ARBA" id="ARBA00023002"/>
    </source>
</evidence>
<evidence type="ECO:0000256" key="4">
    <source>
        <dbReference type="RuleBase" id="RU003719"/>
    </source>
</evidence>
<comment type="similarity">
    <text evidence="1 4">Belongs to the D-isomer specific 2-hydroxyacid dehydrogenase family.</text>
</comment>
<dbReference type="EMBL" id="CP094242">
    <property type="protein sequence ID" value="UNV87243.1"/>
    <property type="molecule type" value="Genomic_DNA"/>
</dbReference>
<evidence type="ECO:0000313" key="8">
    <source>
        <dbReference type="EMBL" id="UNV87243.1"/>
    </source>
</evidence>
<dbReference type="Gene3D" id="3.40.50.720">
    <property type="entry name" value="NAD(P)-binding Rossmann-like Domain"/>
    <property type="match status" value="2"/>
</dbReference>
<keyword evidence="3" id="KW-0520">NAD</keyword>
<evidence type="ECO:0000259" key="5">
    <source>
        <dbReference type="Pfam" id="PF00389"/>
    </source>
</evidence>
<dbReference type="Pfam" id="PF00389">
    <property type="entry name" value="2-Hacid_dh"/>
    <property type="match status" value="1"/>
</dbReference>
<dbReference type="SUPFAM" id="SSF52283">
    <property type="entry name" value="Formate/glycerate dehydrogenase catalytic domain-like"/>
    <property type="match status" value="1"/>
</dbReference>
<evidence type="ECO:0000313" key="7">
    <source>
        <dbReference type="EMBL" id="KIC06602.1"/>
    </source>
</evidence>
<gene>
    <name evidence="7" type="ORF">MCC93_19580</name>
    <name evidence="8" type="ORF">MON37_11455</name>
</gene>
<dbReference type="Proteomes" id="UP000031390">
    <property type="component" value="Unassembled WGS sequence"/>
</dbReference>
<keyword evidence="10" id="KW-1185">Reference proteome</keyword>
<dbReference type="PROSITE" id="PS00670">
    <property type="entry name" value="D_2_HYDROXYACID_DH_2"/>
    <property type="match status" value="1"/>
</dbReference>
<keyword evidence="2 4" id="KW-0560">Oxidoreductase</keyword>
<dbReference type="PANTHER" id="PTHR43761">
    <property type="entry name" value="D-ISOMER SPECIFIC 2-HYDROXYACID DEHYDROGENASE FAMILY PROTEIN (AFU_ORTHOLOGUE AFUA_1G13630)"/>
    <property type="match status" value="1"/>
</dbReference>
<dbReference type="InterPro" id="IPR006139">
    <property type="entry name" value="D-isomer_2_OHA_DH_cat_dom"/>
</dbReference>
<feature type="domain" description="D-isomer specific 2-hydroxyacid dehydrogenase NAD-binding" evidence="6">
    <location>
        <begin position="107"/>
        <end position="286"/>
    </location>
</feature>
<dbReference type="PATRIC" id="fig|1056807.3.peg.1880"/>
<protein>
    <submittedName>
        <fullName evidence="8">D-2-hydroxyacid dehydrogenase</fullName>
    </submittedName>
    <submittedName>
        <fullName evidence="7">Glycerate dehydrogenase</fullName>
    </submittedName>
</protein>
<dbReference type="PANTHER" id="PTHR43761:SF1">
    <property type="entry name" value="D-ISOMER SPECIFIC 2-HYDROXYACID DEHYDROGENASE CATALYTIC DOMAIN-CONTAINING PROTEIN-RELATED"/>
    <property type="match status" value="1"/>
</dbReference>
<dbReference type="EMBL" id="JUFZ01000095">
    <property type="protein sequence ID" value="KIC06602.1"/>
    <property type="molecule type" value="Genomic_DNA"/>
</dbReference>
<evidence type="ECO:0000259" key="6">
    <source>
        <dbReference type="Pfam" id="PF02826"/>
    </source>
</evidence>
<dbReference type="GO" id="GO:0051287">
    <property type="term" value="F:NAD binding"/>
    <property type="evidence" value="ECO:0007669"/>
    <property type="project" value="InterPro"/>
</dbReference>
<dbReference type="RefSeq" id="WP_003779689.1">
    <property type="nucleotide sequence ID" value="NZ_CP094242.1"/>
</dbReference>
<dbReference type="InterPro" id="IPR036291">
    <property type="entry name" value="NAD(P)-bd_dom_sf"/>
</dbReference>
<evidence type="ECO:0000313" key="10">
    <source>
        <dbReference type="Proteomes" id="UP000829504"/>
    </source>
</evidence>
<dbReference type="SUPFAM" id="SSF51735">
    <property type="entry name" value="NAD(P)-binding Rossmann-fold domains"/>
    <property type="match status" value="1"/>
</dbReference>
<name>A0A0C1GXN9_9NEIS</name>
<evidence type="ECO:0000256" key="1">
    <source>
        <dbReference type="ARBA" id="ARBA00005854"/>
    </source>
</evidence>
<dbReference type="GO" id="GO:0016616">
    <property type="term" value="F:oxidoreductase activity, acting on the CH-OH group of donors, NAD or NADP as acceptor"/>
    <property type="evidence" value="ECO:0007669"/>
    <property type="project" value="InterPro"/>
</dbReference>
<reference evidence="8 10" key="2">
    <citation type="submission" date="2022-03" db="EMBL/GenBank/DDBJ databases">
        <title>Genome sequencing of Morococcus cerebrosus.</title>
        <authorList>
            <person name="Baek M.-G."/>
            <person name="Yi H."/>
        </authorList>
    </citation>
    <scope>NUCLEOTIDE SEQUENCE [LARGE SCALE GENOMIC DNA]</scope>
    <source>
        <strain evidence="8 10">CIP 81.93</strain>
    </source>
</reference>
<dbReference type="AlphaFoldDB" id="A0A0C1GXN9"/>